<evidence type="ECO:0000313" key="2">
    <source>
        <dbReference type="Proteomes" id="UP000006731"/>
    </source>
</evidence>
<dbReference type="AlphaFoldDB" id="Q5LCM3"/>
<dbReference type="Proteomes" id="UP000006731">
    <property type="component" value="Chromosome"/>
</dbReference>
<dbReference type="PaxDb" id="272559-BF9343_2360"/>
<gene>
    <name evidence="1" type="ORF">BF9343_2360</name>
</gene>
<proteinExistence type="predicted"/>
<protein>
    <submittedName>
        <fullName evidence="1">Uncharacterized protein</fullName>
    </submittedName>
</protein>
<organism evidence="1 2">
    <name type="scientific">Bacteroides fragilis (strain ATCC 25285 / DSM 2151 / CCUG 4856 / JCM 11019 / LMG 10263 / NCTC 9343 / Onslow / VPI 2553 / EN-2)</name>
    <dbReference type="NCBI Taxonomy" id="272559"/>
    <lineage>
        <taxon>Bacteria</taxon>
        <taxon>Pseudomonadati</taxon>
        <taxon>Bacteroidota</taxon>
        <taxon>Bacteroidia</taxon>
        <taxon>Bacteroidales</taxon>
        <taxon>Bacteroidaceae</taxon>
        <taxon>Bacteroides</taxon>
    </lineage>
</organism>
<dbReference type="EMBL" id="CR626927">
    <property type="protein sequence ID" value="CAH08141.1"/>
    <property type="molecule type" value="Genomic_DNA"/>
</dbReference>
<sequence length="45" mass="5495">MKYFCAKIYLFAIKTLRCETRELLIFYRKGEEKSPIYTRGYISLH</sequence>
<accession>Q5LCM3</accession>
<reference evidence="1 2" key="1">
    <citation type="journal article" date="2005" name="Science">
        <title>Extensive DNA inversions in the B. fragilis genome control variable gene expression.</title>
        <authorList>
            <person name="Cerdeno-Tarraga A.M."/>
            <person name="Patrick S."/>
            <person name="Crosmann L."/>
            <person name="Blakely G."/>
            <person name="Abratt V."/>
            <person name="Lennard N."/>
            <person name="Duerden B."/>
            <person name="Poxton I."/>
            <person name="Harris B."/>
            <person name="Quail M.A."/>
            <person name="Barron A."/>
            <person name="Clarck L."/>
            <person name="Corton C."/>
            <person name="Doggett J."/>
            <person name="Holden M.T.G."/>
            <person name="Larke N."/>
            <person name="Line A."/>
            <person name="Lord A."/>
            <person name="Norbertczak H."/>
            <person name="Ormond D."/>
            <person name="Price C."/>
            <person name="Rabbinowitsch E."/>
            <person name="Woodward J."/>
            <person name="Barrel B.G."/>
            <person name="Parkhill J."/>
        </authorList>
    </citation>
    <scope>NUCLEOTIDE SEQUENCE [LARGE SCALE GENOMIC DNA]</scope>
    <source>
        <strain evidence="2">ATCC 25285 / DSM 2151 / CCUG 4856 / JCM 11019 / LMG 10263 / NCTC 9343 / Onslow / VPI 2553 / EN-2</strain>
    </source>
</reference>
<dbReference type="KEGG" id="bfs:BF9343_2360"/>
<keyword evidence="2" id="KW-1185">Reference proteome</keyword>
<dbReference type="HOGENOM" id="CLU_3196089_0_0_10"/>
<name>Q5LCM3_BACFN</name>
<evidence type="ECO:0000313" key="1">
    <source>
        <dbReference type="EMBL" id="CAH08141.1"/>
    </source>
</evidence>